<protein>
    <submittedName>
        <fullName evidence="8">S8 family serine peptidase</fullName>
    </submittedName>
</protein>
<dbReference type="InterPro" id="IPR015500">
    <property type="entry name" value="Peptidase_S8_subtilisin-rel"/>
</dbReference>
<reference evidence="8 9" key="1">
    <citation type="journal article" date="2024" name="Proc. Natl. Acad. Sci. U.S.A.">
        <title>The evolutionary genomics of adaptation to stress in wild rhizobium bacteria.</title>
        <authorList>
            <person name="Kehlet-Delgado H."/>
            <person name="Montoya A.P."/>
            <person name="Jensen K.T."/>
            <person name="Wendlandt C.E."/>
            <person name="Dexheimer C."/>
            <person name="Roberts M."/>
            <person name="Torres Martinez L."/>
            <person name="Friesen M.L."/>
            <person name="Griffitts J.S."/>
            <person name="Porter S.S."/>
        </authorList>
    </citation>
    <scope>NUCLEOTIDE SEQUENCE [LARGE SCALE GENOMIC DNA]</scope>
    <source>
        <strain evidence="8 9">M0641</strain>
    </source>
</reference>
<evidence type="ECO:0000313" key="9">
    <source>
        <dbReference type="Proteomes" id="UP001433071"/>
    </source>
</evidence>
<dbReference type="EMBL" id="JAMYQB010000011">
    <property type="protein sequence ID" value="MER9405339.1"/>
    <property type="molecule type" value="Genomic_DNA"/>
</dbReference>
<dbReference type="InterPro" id="IPR036852">
    <property type="entry name" value="Peptidase_S8/S53_dom_sf"/>
</dbReference>
<feature type="domain" description="Peptidase S8/S53" evidence="7">
    <location>
        <begin position="223"/>
        <end position="503"/>
    </location>
</feature>
<dbReference type="InterPro" id="IPR050131">
    <property type="entry name" value="Peptidase_S8_subtilisin-like"/>
</dbReference>
<dbReference type="InterPro" id="IPR023828">
    <property type="entry name" value="Peptidase_S8_Ser-AS"/>
</dbReference>
<dbReference type="InterPro" id="IPR023827">
    <property type="entry name" value="Peptidase_S8_Asp-AS"/>
</dbReference>
<comment type="similarity">
    <text evidence="1 5 6">Belongs to the peptidase S8 family.</text>
</comment>
<feature type="active site" description="Charge relay system" evidence="5">
    <location>
        <position position="232"/>
    </location>
</feature>
<keyword evidence="9" id="KW-1185">Reference proteome</keyword>
<evidence type="ECO:0000313" key="8">
    <source>
        <dbReference type="EMBL" id="MER9405339.1"/>
    </source>
</evidence>
<evidence type="ECO:0000256" key="5">
    <source>
        <dbReference type="PROSITE-ProRule" id="PRU01240"/>
    </source>
</evidence>
<keyword evidence="3 5" id="KW-0378">Hydrolase</keyword>
<gene>
    <name evidence="8" type="ORF">NKI36_14955</name>
</gene>
<evidence type="ECO:0000256" key="2">
    <source>
        <dbReference type="ARBA" id="ARBA00022670"/>
    </source>
</evidence>
<dbReference type="SUPFAM" id="SSF52743">
    <property type="entry name" value="Subtilisin-like"/>
    <property type="match status" value="1"/>
</dbReference>
<dbReference type="PROSITE" id="PS00136">
    <property type="entry name" value="SUBTILASE_ASP"/>
    <property type="match status" value="1"/>
</dbReference>
<name>A0ABV1Z081_9HYPH</name>
<comment type="caution">
    <text evidence="8">The sequence shown here is derived from an EMBL/GenBank/DDBJ whole genome shotgun (WGS) entry which is preliminary data.</text>
</comment>
<accession>A0ABV1Z081</accession>
<evidence type="ECO:0000256" key="4">
    <source>
        <dbReference type="ARBA" id="ARBA00022825"/>
    </source>
</evidence>
<feature type="active site" description="Charge relay system" evidence="5">
    <location>
        <position position="441"/>
    </location>
</feature>
<keyword evidence="2 5" id="KW-0645">Protease</keyword>
<dbReference type="RefSeq" id="WP_352461189.1">
    <property type="nucleotide sequence ID" value="NZ_JAMYQB010000011.1"/>
</dbReference>
<dbReference type="PROSITE" id="PS51892">
    <property type="entry name" value="SUBTILASE"/>
    <property type="match status" value="1"/>
</dbReference>
<sequence>MAARKISRTTIGKAKIVVRRVRTWPTPKVLSFGVGLEPIVKTSKPLAERIARLAEEVPFSVATSTKSGEPIQAQIGLLTSGNIDAFRPLPEERERALEKLEAAGCTVVRRGRFSVSMRGPAHVVQEIIGQKLVVQASPQQSPLRSTRMFAESFWKPSPQDLFLAPEKSLSVSSKVADGVDHLVFIPPPLFFAQPSAKAPNAKFHSLNEAAIRKLLNVPKGVCGAGVRVAVVDTGFFPHPYYTKNKLALTPVKTNSAPRPHIDVEGHGTAITYNVFAVAPGAEVLGFQHTDPPQDAIEDAADQGADIISCSWGYDREQVFPILQASLLDVIAEGKIVLFASGNGHYAWPGSEPDVISVGGVYSDENFGLEASNYASGYMSGMFLNRRVPDVAGLCGQTPRAIYIMMPTQPANEMDRDLGGADYPAGDGTLPDDGWVGASGTSSATPQIAGVVALMLERAKAKGRTLSPSEVKAMLTGSCTPISQGRNAMGFPAVGQPNNAVGYGLVDAAKALAQV</sequence>
<feature type="active site" description="Charge relay system" evidence="5">
    <location>
        <position position="266"/>
    </location>
</feature>
<evidence type="ECO:0000256" key="6">
    <source>
        <dbReference type="RuleBase" id="RU003355"/>
    </source>
</evidence>
<dbReference type="Gene3D" id="3.40.50.200">
    <property type="entry name" value="Peptidase S8/S53 domain"/>
    <property type="match status" value="1"/>
</dbReference>
<evidence type="ECO:0000259" key="7">
    <source>
        <dbReference type="Pfam" id="PF00082"/>
    </source>
</evidence>
<dbReference type="PRINTS" id="PR00723">
    <property type="entry name" value="SUBTILISIN"/>
</dbReference>
<dbReference type="PANTHER" id="PTHR43806:SF11">
    <property type="entry name" value="CEREVISIN-RELATED"/>
    <property type="match status" value="1"/>
</dbReference>
<evidence type="ECO:0000256" key="3">
    <source>
        <dbReference type="ARBA" id="ARBA00022801"/>
    </source>
</evidence>
<dbReference type="InterPro" id="IPR000209">
    <property type="entry name" value="Peptidase_S8/S53_dom"/>
</dbReference>
<keyword evidence="4 5" id="KW-0720">Serine protease</keyword>
<dbReference type="PROSITE" id="PS00138">
    <property type="entry name" value="SUBTILASE_SER"/>
    <property type="match status" value="1"/>
</dbReference>
<organism evidence="8 9">
    <name type="scientific">Mesorhizobium caraganae</name>
    <dbReference type="NCBI Taxonomy" id="483206"/>
    <lineage>
        <taxon>Bacteria</taxon>
        <taxon>Pseudomonadati</taxon>
        <taxon>Pseudomonadota</taxon>
        <taxon>Alphaproteobacteria</taxon>
        <taxon>Hyphomicrobiales</taxon>
        <taxon>Phyllobacteriaceae</taxon>
        <taxon>Mesorhizobium</taxon>
    </lineage>
</organism>
<dbReference type="PANTHER" id="PTHR43806">
    <property type="entry name" value="PEPTIDASE S8"/>
    <property type="match status" value="1"/>
</dbReference>
<evidence type="ECO:0000256" key="1">
    <source>
        <dbReference type="ARBA" id="ARBA00011073"/>
    </source>
</evidence>
<dbReference type="Pfam" id="PF00082">
    <property type="entry name" value="Peptidase_S8"/>
    <property type="match status" value="1"/>
</dbReference>
<proteinExistence type="inferred from homology"/>
<dbReference type="Proteomes" id="UP001433071">
    <property type="component" value="Unassembled WGS sequence"/>
</dbReference>